<evidence type="ECO:0000256" key="1">
    <source>
        <dbReference type="ARBA" id="ARBA00004429"/>
    </source>
</evidence>
<keyword evidence="8 9" id="KW-0472">Membrane</keyword>
<evidence type="ECO:0000313" key="14">
    <source>
        <dbReference type="Proteomes" id="UP001303564"/>
    </source>
</evidence>
<dbReference type="EMBL" id="CP017065">
    <property type="protein sequence ID" value="ARY92538.1"/>
    <property type="molecule type" value="Genomic_DNA"/>
</dbReference>
<dbReference type="InterPro" id="IPR013014">
    <property type="entry name" value="PTS_EIIC_2"/>
</dbReference>
<dbReference type="AlphaFoldDB" id="A0AAN1F0L5"/>
<evidence type="ECO:0000256" key="2">
    <source>
        <dbReference type="ARBA" id="ARBA00022448"/>
    </source>
</evidence>
<reference evidence="11 13" key="1">
    <citation type="journal article" date="2017" name="Front. Immunol.">
        <title>Complete Genome Sequence of Lactobacillus casei LC5, a Potential Probiotics for Atopic Dermatitis.</title>
        <authorList>
            <person name="Kang J."/>
            <person name="Chung W.H."/>
            <person name="Lim T.J."/>
            <person name="Whon T.W."/>
            <person name="Lim S."/>
            <person name="Nam Y.D."/>
        </authorList>
    </citation>
    <scope>NUCLEOTIDE SEQUENCE [LARGE SCALE GENOMIC DNA]</scope>
    <source>
        <strain evidence="11 13">LC5</strain>
    </source>
</reference>
<keyword evidence="7 9" id="KW-1133">Transmembrane helix</keyword>
<dbReference type="GO" id="GO:0090563">
    <property type="term" value="F:protein-phosphocysteine-sugar phosphotransferase activity"/>
    <property type="evidence" value="ECO:0007669"/>
    <property type="project" value="TreeGrafter"/>
</dbReference>
<feature type="transmembrane region" description="Helical" evidence="9">
    <location>
        <begin position="217"/>
        <end position="238"/>
    </location>
</feature>
<feature type="transmembrane region" description="Helical" evidence="9">
    <location>
        <begin position="258"/>
        <end position="275"/>
    </location>
</feature>
<evidence type="ECO:0000256" key="8">
    <source>
        <dbReference type="ARBA" id="ARBA00023136"/>
    </source>
</evidence>
<evidence type="ECO:0000313" key="13">
    <source>
        <dbReference type="Proteomes" id="UP000195609"/>
    </source>
</evidence>
<feature type="transmembrane region" description="Helical" evidence="9">
    <location>
        <begin position="103"/>
        <end position="123"/>
    </location>
</feature>
<dbReference type="InterPro" id="IPR006327">
    <property type="entry name" value="PTS_IIC_fruc"/>
</dbReference>
<keyword evidence="2" id="KW-0813">Transport</keyword>
<keyword evidence="6 9" id="KW-0812">Transmembrane</keyword>
<keyword evidence="4" id="KW-0762">Sugar transport</keyword>
<feature type="transmembrane region" description="Helical" evidence="9">
    <location>
        <begin position="135"/>
        <end position="157"/>
    </location>
</feature>
<dbReference type="RefSeq" id="WP_087912877.1">
    <property type="nucleotide sequence ID" value="NZ_CP017065.1"/>
</dbReference>
<dbReference type="InterPro" id="IPR050864">
    <property type="entry name" value="Bacterial_PTS_Sugar_Transport"/>
</dbReference>
<dbReference type="PROSITE" id="PS51104">
    <property type="entry name" value="PTS_EIIC_TYPE_2"/>
    <property type="match status" value="1"/>
</dbReference>
<evidence type="ECO:0000256" key="3">
    <source>
        <dbReference type="ARBA" id="ARBA00022475"/>
    </source>
</evidence>
<dbReference type="GO" id="GO:0008982">
    <property type="term" value="F:protein-N(PI)-phosphohistidine-sugar phosphotransferase activity"/>
    <property type="evidence" value="ECO:0007669"/>
    <property type="project" value="InterPro"/>
</dbReference>
<name>A0AAN1F0L5_LACCA</name>
<sequence length="365" mass="38296">MRKLFEEWKGYLMSGISYMLPVVIGGSLVVAVPKIIGLCFGITSFDAYKSGFFFYLGQIENVGWIGVGLVNLVLAGYIAYAIGDKPGLAAGFIGGSLATSGKMGFLGALVAGFLAGYIAKWCTKKIHVGEKYQSILPLVIIPLLSTMAVAILMGVVLQNPLTWLNTSLVEWIKGMSTSGVSAVVLALIMGAMIGSDLGGPINKAAWMAGNVLLTEKLYTPALIANTAIAGIPLGYALATLLFKKRFSDELLDAGRSNWFMGFIGITEGAIPFTLISPLKLVPINMIAGACGSATTILLGAQANIPPVGGVYGFVTITNGWAYLIGLAVCALIIGVLAPLAVNFNSTYKEDDSDAAKDDIDISFEA</sequence>
<feature type="transmembrane region" description="Helical" evidence="9">
    <location>
        <begin position="62"/>
        <end position="83"/>
    </location>
</feature>
<proteinExistence type="predicted"/>
<dbReference type="NCBIfam" id="TIGR01427">
    <property type="entry name" value="PTS_IIC_fructo"/>
    <property type="match status" value="1"/>
</dbReference>
<dbReference type="PANTHER" id="PTHR30505:SF0">
    <property type="entry name" value="FRUCTOSE-LIKE PTS SYSTEM EIIBC COMPONENT-RELATED"/>
    <property type="match status" value="1"/>
</dbReference>
<feature type="transmembrane region" description="Helical" evidence="9">
    <location>
        <begin position="20"/>
        <end position="42"/>
    </location>
</feature>
<evidence type="ECO:0000259" key="10">
    <source>
        <dbReference type="PROSITE" id="PS51104"/>
    </source>
</evidence>
<evidence type="ECO:0000256" key="6">
    <source>
        <dbReference type="ARBA" id="ARBA00022692"/>
    </source>
</evidence>
<dbReference type="Proteomes" id="UP001303564">
    <property type="component" value="Chromosome"/>
</dbReference>
<dbReference type="EMBL" id="CP136128">
    <property type="protein sequence ID" value="WNX27172.1"/>
    <property type="molecule type" value="Genomic_DNA"/>
</dbReference>
<evidence type="ECO:0000256" key="4">
    <source>
        <dbReference type="ARBA" id="ARBA00022597"/>
    </source>
</evidence>
<dbReference type="Proteomes" id="UP000195609">
    <property type="component" value="Chromosome"/>
</dbReference>
<accession>A0AAN1F0L5</accession>
<reference evidence="12 14" key="2">
    <citation type="submission" date="2023-09" db="EMBL/GenBank/DDBJ databases">
        <title>Genomic characteristic of L. casei group strains isolated from clinical sources.</title>
        <authorList>
            <person name="Jarocki P."/>
        </authorList>
    </citation>
    <scope>NUCLEOTIDE SEQUENCE [LARGE SCALE GENOMIC DNA]</scope>
    <source>
        <strain evidence="12 14">LMG 24099</strain>
    </source>
</reference>
<dbReference type="GO" id="GO:0009401">
    <property type="term" value="P:phosphoenolpyruvate-dependent sugar phosphotransferase system"/>
    <property type="evidence" value="ECO:0007669"/>
    <property type="project" value="UniProtKB-KW"/>
</dbReference>
<evidence type="ECO:0000313" key="12">
    <source>
        <dbReference type="EMBL" id="WNX27172.1"/>
    </source>
</evidence>
<protein>
    <submittedName>
        <fullName evidence="11">PTS fructose transporter subunit IIC</fullName>
    </submittedName>
</protein>
<dbReference type="PANTHER" id="PTHR30505">
    <property type="entry name" value="FRUCTOSE-LIKE PERMEASE"/>
    <property type="match status" value="1"/>
</dbReference>
<gene>
    <name evidence="11" type="ORF">BGL52_12565</name>
    <name evidence="12" type="ORF">RWA16_12340</name>
</gene>
<feature type="transmembrane region" description="Helical" evidence="9">
    <location>
        <begin position="177"/>
        <end position="197"/>
    </location>
</feature>
<dbReference type="GO" id="GO:0005886">
    <property type="term" value="C:plasma membrane"/>
    <property type="evidence" value="ECO:0007669"/>
    <property type="project" value="UniProtKB-SubCell"/>
</dbReference>
<feature type="transmembrane region" description="Helical" evidence="9">
    <location>
        <begin position="282"/>
        <end position="300"/>
    </location>
</feature>
<dbReference type="GO" id="GO:0005351">
    <property type="term" value="F:carbohydrate:proton symporter activity"/>
    <property type="evidence" value="ECO:0007669"/>
    <property type="project" value="InterPro"/>
</dbReference>
<feature type="transmembrane region" description="Helical" evidence="9">
    <location>
        <begin position="320"/>
        <end position="341"/>
    </location>
</feature>
<evidence type="ECO:0000256" key="7">
    <source>
        <dbReference type="ARBA" id="ARBA00022989"/>
    </source>
</evidence>
<comment type="subcellular location">
    <subcellularLocation>
        <location evidence="1">Cell inner membrane</location>
        <topology evidence="1">Multi-pass membrane protein</topology>
    </subcellularLocation>
</comment>
<keyword evidence="3" id="KW-1003">Cell membrane</keyword>
<keyword evidence="14" id="KW-1185">Reference proteome</keyword>
<evidence type="ECO:0000256" key="9">
    <source>
        <dbReference type="SAM" id="Phobius"/>
    </source>
</evidence>
<evidence type="ECO:0000313" key="11">
    <source>
        <dbReference type="EMBL" id="ARY92538.1"/>
    </source>
</evidence>
<feature type="domain" description="PTS EIIC type-2" evidence="10">
    <location>
        <begin position="8"/>
        <end position="350"/>
    </location>
</feature>
<evidence type="ECO:0000256" key="5">
    <source>
        <dbReference type="ARBA" id="ARBA00022683"/>
    </source>
</evidence>
<organism evidence="11 13">
    <name type="scientific">Lacticaseibacillus casei</name>
    <name type="common">Lactobacillus casei</name>
    <dbReference type="NCBI Taxonomy" id="1582"/>
    <lineage>
        <taxon>Bacteria</taxon>
        <taxon>Bacillati</taxon>
        <taxon>Bacillota</taxon>
        <taxon>Bacilli</taxon>
        <taxon>Lactobacillales</taxon>
        <taxon>Lactobacillaceae</taxon>
        <taxon>Lacticaseibacillus</taxon>
    </lineage>
</organism>
<keyword evidence="5" id="KW-0598">Phosphotransferase system</keyword>